<dbReference type="OrthoDB" id="1749987at2759"/>
<accession>A0A7J0DV50</accession>
<dbReference type="EMBL" id="BJWL01000391">
    <property type="protein sequence ID" value="GFS42009.1"/>
    <property type="molecule type" value="Genomic_DNA"/>
</dbReference>
<name>A0A7J0DV50_9ERIC</name>
<sequence>MVYQKDGKKLKDYVKHFNQAVLKVEDASDKVAVMAMMSKADKYIAIEELAEAKHRRRGRDDHKRKEPSSKQAYYKEEVKSKRSDRDTRRRTNDRRPRTPPS</sequence>
<keyword evidence="3" id="KW-1185">Reference proteome</keyword>
<proteinExistence type="predicted"/>
<feature type="region of interest" description="Disordered" evidence="1">
    <location>
        <begin position="52"/>
        <end position="101"/>
    </location>
</feature>
<comment type="caution">
    <text evidence="2">The sequence shown here is derived from an EMBL/GenBank/DDBJ whole genome shotgun (WGS) entry which is preliminary data.</text>
</comment>
<evidence type="ECO:0000313" key="2">
    <source>
        <dbReference type="EMBL" id="GFS42009.1"/>
    </source>
</evidence>
<feature type="compositionally biased region" description="Basic and acidic residues" evidence="1">
    <location>
        <begin position="58"/>
        <end position="101"/>
    </location>
</feature>
<gene>
    <name evidence="2" type="ORF">Acr_00g0077650</name>
</gene>
<evidence type="ECO:0000313" key="3">
    <source>
        <dbReference type="Proteomes" id="UP000585474"/>
    </source>
</evidence>
<dbReference type="Proteomes" id="UP000585474">
    <property type="component" value="Unassembled WGS sequence"/>
</dbReference>
<reference evidence="3" key="1">
    <citation type="submission" date="2019-07" db="EMBL/GenBank/DDBJ databases">
        <title>De Novo Assembly of kiwifruit Actinidia rufa.</title>
        <authorList>
            <person name="Sugita-Konishi S."/>
            <person name="Sato K."/>
            <person name="Mori E."/>
            <person name="Abe Y."/>
            <person name="Kisaki G."/>
            <person name="Hamano K."/>
            <person name="Suezawa K."/>
            <person name="Otani M."/>
            <person name="Fukuda T."/>
            <person name="Manabe T."/>
            <person name="Gomi K."/>
            <person name="Tabuchi M."/>
            <person name="Akimitsu K."/>
            <person name="Kataoka I."/>
        </authorList>
    </citation>
    <scope>NUCLEOTIDE SEQUENCE [LARGE SCALE GENOMIC DNA]</scope>
    <source>
        <strain evidence="3">cv. Fuchu</strain>
    </source>
</reference>
<dbReference type="AlphaFoldDB" id="A0A7J0DV50"/>
<organism evidence="2 3">
    <name type="scientific">Actinidia rufa</name>
    <dbReference type="NCBI Taxonomy" id="165716"/>
    <lineage>
        <taxon>Eukaryota</taxon>
        <taxon>Viridiplantae</taxon>
        <taxon>Streptophyta</taxon>
        <taxon>Embryophyta</taxon>
        <taxon>Tracheophyta</taxon>
        <taxon>Spermatophyta</taxon>
        <taxon>Magnoliopsida</taxon>
        <taxon>eudicotyledons</taxon>
        <taxon>Gunneridae</taxon>
        <taxon>Pentapetalae</taxon>
        <taxon>asterids</taxon>
        <taxon>Ericales</taxon>
        <taxon>Actinidiaceae</taxon>
        <taxon>Actinidia</taxon>
    </lineage>
</organism>
<evidence type="ECO:0000256" key="1">
    <source>
        <dbReference type="SAM" id="MobiDB-lite"/>
    </source>
</evidence>
<protein>
    <submittedName>
        <fullName evidence="2">Uncharacterized protein</fullName>
    </submittedName>
</protein>